<evidence type="ECO:0000313" key="2">
    <source>
        <dbReference type="Proteomes" id="UP000325013"/>
    </source>
</evidence>
<dbReference type="AlphaFoldDB" id="A0A5C8G1M9"/>
<comment type="caution">
    <text evidence="1">The sequence shown here is derived from an EMBL/GenBank/DDBJ whole genome shotgun (WGS) entry which is preliminary data.</text>
</comment>
<accession>A0A5C8G1M9</accession>
<name>A0A5C8G1M9_9SPIR</name>
<evidence type="ECO:0000313" key="1">
    <source>
        <dbReference type="EMBL" id="TXJ55725.1"/>
    </source>
</evidence>
<reference evidence="1 2" key="1">
    <citation type="journal article" date="1992" name="Lakartidningen">
        <title>[Penicillin V and not amoxicillin is the first choice preparation in acute otitis].</title>
        <authorList>
            <person name="Kamme C."/>
            <person name="Lundgren K."/>
            <person name="Prellner K."/>
        </authorList>
    </citation>
    <scope>NUCLEOTIDE SEQUENCE [LARGE SCALE GENOMIC DNA]</scope>
    <source>
        <strain evidence="1 2">PC2777IV</strain>
    </source>
</reference>
<sequence>MSDYYKSTDIIIKSINILNKKYNKKIKLVVSGYGADEYVKNTNKTLQENIISITSKNDKDFLSILNSVDIAIQLRNYPHSESSGVICQLLSYK</sequence>
<gene>
    <name evidence="1" type="ORF">EPJ67_09155</name>
</gene>
<proteinExistence type="predicted"/>
<dbReference type="Proteomes" id="UP000325013">
    <property type="component" value="Unassembled WGS sequence"/>
</dbReference>
<evidence type="ECO:0008006" key="3">
    <source>
        <dbReference type="Google" id="ProtNLM"/>
    </source>
</evidence>
<dbReference type="EMBL" id="SAYJ01000018">
    <property type="protein sequence ID" value="TXJ55725.1"/>
    <property type="molecule type" value="Genomic_DNA"/>
</dbReference>
<protein>
    <recommendedName>
        <fullName evidence="3">Glycosyltransferase</fullName>
    </recommendedName>
</protein>
<organism evidence="1 2">
    <name type="scientific">Brachyspira aalborgi</name>
    <dbReference type="NCBI Taxonomy" id="29522"/>
    <lineage>
        <taxon>Bacteria</taxon>
        <taxon>Pseudomonadati</taxon>
        <taxon>Spirochaetota</taxon>
        <taxon>Spirochaetia</taxon>
        <taxon>Brachyspirales</taxon>
        <taxon>Brachyspiraceae</taxon>
        <taxon>Brachyspira</taxon>
    </lineage>
</organism>
<dbReference type="RefSeq" id="WP_147529320.1">
    <property type="nucleotide sequence ID" value="NZ_SAYJ01000018.1"/>
</dbReference>